<dbReference type="InterPro" id="IPR036855">
    <property type="entry name" value="Znf_CCCH_sf"/>
</dbReference>
<feature type="domain" description="C3H1-type" evidence="6">
    <location>
        <begin position="99"/>
        <end position="121"/>
    </location>
</feature>
<evidence type="ECO:0000256" key="3">
    <source>
        <dbReference type="ARBA" id="ARBA00022833"/>
    </source>
</evidence>
<feature type="domain" description="C3H1-type" evidence="6">
    <location>
        <begin position="70"/>
        <end position="98"/>
    </location>
</feature>
<proteinExistence type="predicted"/>
<dbReference type="Proteomes" id="UP000800036">
    <property type="component" value="Unassembled WGS sequence"/>
</dbReference>
<keyword evidence="3 4" id="KW-0862">Zinc</keyword>
<feature type="domain" description="C3H1-type" evidence="6">
    <location>
        <begin position="14"/>
        <end position="42"/>
    </location>
</feature>
<dbReference type="PANTHER" id="PTHR46156:SF1">
    <property type="entry name" value="ZINC FINGER CCCH DOMAIN-CONTAINING PROTEIN 3"/>
    <property type="match status" value="1"/>
</dbReference>
<organism evidence="7 8">
    <name type="scientific">Bimuria novae-zelandiae CBS 107.79</name>
    <dbReference type="NCBI Taxonomy" id="1447943"/>
    <lineage>
        <taxon>Eukaryota</taxon>
        <taxon>Fungi</taxon>
        <taxon>Dikarya</taxon>
        <taxon>Ascomycota</taxon>
        <taxon>Pezizomycotina</taxon>
        <taxon>Dothideomycetes</taxon>
        <taxon>Pleosporomycetidae</taxon>
        <taxon>Pleosporales</taxon>
        <taxon>Massarineae</taxon>
        <taxon>Didymosphaeriaceae</taxon>
        <taxon>Bimuria</taxon>
    </lineage>
</organism>
<feature type="zinc finger region" description="C3H1-type" evidence="4">
    <location>
        <begin position="99"/>
        <end position="121"/>
    </location>
</feature>
<feature type="region of interest" description="Disordered" evidence="5">
    <location>
        <begin position="127"/>
        <end position="171"/>
    </location>
</feature>
<evidence type="ECO:0000256" key="5">
    <source>
        <dbReference type="SAM" id="MobiDB-lite"/>
    </source>
</evidence>
<dbReference type="GO" id="GO:0008270">
    <property type="term" value="F:zinc ion binding"/>
    <property type="evidence" value="ECO:0007669"/>
    <property type="project" value="UniProtKB-KW"/>
</dbReference>
<dbReference type="SUPFAM" id="SSF90229">
    <property type="entry name" value="CCCH zinc finger"/>
    <property type="match status" value="2"/>
</dbReference>
<feature type="non-terminal residue" evidence="7">
    <location>
        <position position="1"/>
    </location>
</feature>
<feature type="zinc finger region" description="C3H1-type" evidence="4">
    <location>
        <begin position="14"/>
        <end position="42"/>
    </location>
</feature>
<keyword evidence="1 4" id="KW-0479">Metal-binding</keyword>
<reference evidence="7" key="1">
    <citation type="journal article" date="2020" name="Stud. Mycol.">
        <title>101 Dothideomycetes genomes: a test case for predicting lifestyles and emergence of pathogens.</title>
        <authorList>
            <person name="Haridas S."/>
            <person name="Albert R."/>
            <person name="Binder M."/>
            <person name="Bloem J."/>
            <person name="Labutti K."/>
            <person name="Salamov A."/>
            <person name="Andreopoulos B."/>
            <person name="Baker S."/>
            <person name="Barry K."/>
            <person name="Bills G."/>
            <person name="Bluhm B."/>
            <person name="Cannon C."/>
            <person name="Castanera R."/>
            <person name="Culley D."/>
            <person name="Daum C."/>
            <person name="Ezra D."/>
            <person name="Gonzalez J."/>
            <person name="Henrissat B."/>
            <person name="Kuo A."/>
            <person name="Liang C."/>
            <person name="Lipzen A."/>
            <person name="Lutzoni F."/>
            <person name="Magnuson J."/>
            <person name="Mondo S."/>
            <person name="Nolan M."/>
            <person name="Ohm R."/>
            <person name="Pangilinan J."/>
            <person name="Park H.-J."/>
            <person name="Ramirez L."/>
            <person name="Alfaro M."/>
            <person name="Sun H."/>
            <person name="Tritt A."/>
            <person name="Yoshinaga Y."/>
            <person name="Zwiers L.-H."/>
            <person name="Turgeon B."/>
            <person name="Goodwin S."/>
            <person name="Spatafora J."/>
            <person name="Crous P."/>
            <person name="Grigoriev I."/>
        </authorList>
    </citation>
    <scope>NUCLEOTIDE SEQUENCE</scope>
    <source>
        <strain evidence="7">CBS 107.79</strain>
    </source>
</reference>
<dbReference type="PROSITE" id="PS50103">
    <property type="entry name" value="ZF_C3H1"/>
    <property type="match status" value="4"/>
</dbReference>
<feature type="compositionally biased region" description="Low complexity" evidence="5">
    <location>
        <begin position="130"/>
        <end position="144"/>
    </location>
</feature>
<dbReference type="GO" id="GO:0005634">
    <property type="term" value="C:nucleus"/>
    <property type="evidence" value="ECO:0007669"/>
    <property type="project" value="TreeGrafter"/>
</dbReference>
<dbReference type="SMART" id="SM00356">
    <property type="entry name" value="ZnF_C3H1"/>
    <property type="match status" value="4"/>
</dbReference>
<dbReference type="InterPro" id="IPR000571">
    <property type="entry name" value="Znf_CCCH"/>
</dbReference>
<feature type="compositionally biased region" description="Polar residues" evidence="5">
    <location>
        <begin position="158"/>
        <end position="170"/>
    </location>
</feature>
<dbReference type="AlphaFoldDB" id="A0A6A5VFR3"/>
<evidence type="ECO:0000259" key="6">
    <source>
        <dbReference type="PROSITE" id="PS50103"/>
    </source>
</evidence>
<dbReference type="Pfam" id="PF00642">
    <property type="entry name" value="zf-CCCH"/>
    <property type="match status" value="1"/>
</dbReference>
<gene>
    <name evidence="7" type="ORF">BU23DRAFT_459290</name>
</gene>
<evidence type="ECO:0000313" key="7">
    <source>
        <dbReference type="EMBL" id="KAF1975229.1"/>
    </source>
</evidence>
<dbReference type="Gene3D" id="4.10.1000.10">
    <property type="entry name" value="Zinc finger, CCCH-type"/>
    <property type="match status" value="2"/>
</dbReference>
<feature type="zinc finger region" description="C3H1-type" evidence="4">
    <location>
        <begin position="43"/>
        <end position="69"/>
    </location>
</feature>
<protein>
    <recommendedName>
        <fullName evidence="6">C3H1-type domain-containing protein</fullName>
    </recommendedName>
</protein>
<keyword evidence="8" id="KW-1185">Reference proteome</keyword>
<keyword evidence="2 4" id="KW-0863">Zinc-finger</keyword>
<dbReference type="EMBL" id="ML976671">
    <property type="protein sequence ID" value="KAF1975229.1"/>
    <property type="molecule type" value="Genomic_DNA"/>
</dbReference>
<dbReference type="PANTHER" id="PTHR46156">
    <property type="entry name" value="CCCH ZINGC FINGER"/>
    <property type="match status" value="1"/>
</dbReference>
<evidence type="ECO:0000256" key="1">
    <source>
        <dbReference type="ARBA" id="ARBA00022723"/>
    </source>
</evidence>
<feature type="domain" description="C3H1-type" evidence="6">
    <location>
        <begin position="43"/>
        <end position="69"/>
    </location>
</feature>
<evidence type="ECO:0000256" key="4">
    <source>
        <dbReference type="PROSITE-ProRule" id="PRU00723"/>
    </source>
</evidence>
<sequence length="186" mass="20464">GKCARVRCPDAHDINKLALCKQFLYKHACTKDTLCPLSHDATPENTPHCIYFLENRCTNSPCMFAHVQIDRHAPVCASFGKLGYCQDGEACTFLHVYECPDFANTGVCAAGDQCPLKHVHHAARMKAAARGSSSVRTPSPGSSVHFDGTDIRDPPSSPHENQTHSITQQHDYVAFESQDWSPTSVH</sequence>
<name>A0A6A5VFR3_9PLEO</name>
<evidence type="ECO:0000313" key="8">
    <source>
        <dbReference type="Proteomes" id="UP000800036"/>
    </source>
</evidence>
<evidence type="ECO:0000256" key="2">
    <source>
        <dbReference type="ARBA" id="ARBA00022771"/>
    </source>
</evidence>
<accession>A0A6A5VFR3</accession>
<feature type="zinc finger region" description="C3H1-type" evidence="4">
    <location>
        <begin position="70"/>
        <end position="98"/>
    </location>
</feature>
<dbReference type="OrthoDB" id="410307at2759"/>